<organism evidence="6 7">
    <name type="scientific">Tilletia horrida</name>
    <dbReference type="NCBI Taxonomy" id="155126"/>
    <lineage>
        <taxon>Eukaryota</taxon>
        <taxon>Fungi</taxon>
        <taxon>Dikarya</taxon>
        <taxon>Basidiomycota</taxon>
        <taxon>Ustilaginomycotina</taxon>
        <taxon>Exobasidiomycetes</taxon>
        <taxon>Tilletiales</taxon>
        <taxon>Tilletiaceae</taxon>
        <taxon>Tilletia</taxon>
    </lineage>
</organism>
<keyword evidence="7" id="KW-1185">Reference proteome</keyword>
<dbReference type="Gene3D" id="3.20.20.70">
    <property type="entry name" value="Aldolase class I"/>
    <property type="match status" value="1"/>
</dbReference>
<evidence type="ECO:0000313" key="7">
    <source>
        <dbReference type="Proteomes" id="UP001176517"/>
    </source>
</evidence>
<dbReference type="PANTHER" id="PTHR35273:SF2">
    <property type="entry name" value="ALPHA-GALACTOSIDASE"/>
    <property type="match status" value="1"/>
</dbReference>
<dbReference type="Proteomes" id="UP001176517">
    <property type="component" value="Unassembled WGS sequence"/>
</dbReference>
<accession>A0AAN6GYU9</accession>
<evidence type="ECO:0000256" key="2">
    <source>
        <dbReference type="ARBA" id="ARBA00012755"/>
    </source>
</evidence>
<name>A0AAN6GYU9_9BASI</name>
<dbReference type="EMBL" id="JAPDMZ010000021">
    <property type="protein sequence ID" value="KAK0556014.1"/>
    <property type="molecule type" value="Genomic_DNA"/>
</dbReference>
<proteinExistence type="predicted"/>
<dbReference type="PANTHER" id="PTHR35273">
    <property type="entry name" value="ALPHA-1,4 POLYGALACTOSAMINIDASE, PUTATIVE (AFU_ORTHOLOGUE AFUA_3G07890)-RELATED"/>
    <property type="match status" value="1"/>
</dbReference>
<dbReference type="SUPFAM" id="SSF51445">
    <property type="entry name" value="(Trans)glycosidases"/>
    <property type="match status" value="1"/>
</dbReference>
<sequence length="360" mass="39307">MRPSQQKPVDSPKDVESCSINEKSVEIGHGTRSRTPRWAGLIAGLLSIVLLIAGGLHLRNDLRKMEQQGYKDAFSPSASRSSPISKRAVPTSNITLNSQWQIDLIQTLTVRNGQVTPNRTSTPSVTVYDIDMFNHQNLTVVRDLQKLGLTVICYFSSGSYEPGRPDSYKFKKSDKGNELDGWPGEYWLNLSSSNVRSIMANRIAIAANMGCNAIDPDNVDGYDNDNGLGLTKKDSISFVRFLAAEAAKYGMQTGLKNAAAIISGVLDVVAFSVNEECVQYQECDTFAAFPQAGKPVFNIEYPFGDRNTGDKPFSSALVSKYCDKSSSGNGGKGFNSVLKDIDLDGFVQYCNGKSYITKGQ</sequence>
<evidence type="ECO:0000256" key="3">
    <source>
        <dbReference type="SAM" id="MobiDB-lite"/>
    </source>
</evidence>
<dbReference type="AlphaFoldDB" id="A0AAN6GYU9"/>
<keyword evidence="4" id="KW-1133">Transmembrane helix</keyword>
<protein>
    <recommendedName>
        <fullName evidence="2">alpha-galactosidase</fullName>
        <ecNumber evidence="2">3.2.1.22</ecNumber>
    </recommendedName>
</protein>
<dbReference type="GO" id="GO:0004557">
    <property type="term" value="F:alpha-galactosidase activity"/>
    <property type="evidence" value="ECO:0007669"/>
    <property type="project" value="UniProtKB-EC"/>
</dbReference>
<dbReference type="EC" id="3.2.1.22" evidence="2"/>
<reference evidence="6" key="1">
    <citation type="journal article" date="2023" name="PhytoFront">
        <title>Draft Genome Resources of Seven Strains of Tilletia horrida, Causal Agent of Kernel Smut of Rice.</title>
        <authorList>
            <person name="Khanal S."/>
            <person name="Antony Babu S."/>
            <person name="Zhou X.G."/>
        </authorList>
    </citation>
    <scope>NUCLEOTIDE SEQUENCE</scope>
    <source>
        <strain evidence="6">TX6</strain>
    </source>
</reference>
<evidence type="ECO:0000259" key="5">
    <source>
        <dbReference type="Pfam" id="PF03537"/>
    </source>
</evidence>
<feature type="region of interest" description="Disordered" evidence="3">
    <location>
        <begin position="1"/>
        <end position="32"/>
    </location>
</feature>
<keyword evidence="4" id="KW-0472">Membrane</keyword>
<dbReference type="InterPro" id="IPR004352">
    <property type="entry name" value="GH114_TIM-barrel"/>
</dbReference>
<gene>
    <name evidence="6" type="ORF">OC846_001450</name>
</gene>
<evidence type="ECO:0000256" key="1">
    <source>
        <dbReference type="ARBA" id="ARBA00001255"/>
    </source>
</evidence>
<dbReference type="InterPro" id="IPR017853">
    <property type="entry name" value="GH"/>
</dbReference>
<dbReference type="InterPro" id="IPR013785">
    <property type="entry name" value="Aldolase_TIM"/>
</dbReference>
<keyword evidence="4" id="KW-0812">Transmembrane</keyword>
<evidence type="ECO:0000256" key="4">
    <source>
        <dbReference type="SAM" id="Phobius"/>
    </source>
</evidence>
<dbReference type="Pfam" id="PF03537">
    <property type="entry name" value="Glyco_hydro_114"/>
    <property type="match status" value="1"/>
</dbReference>
<comment type="caution">
    <text evidence="6">The sequence shown here is derived from an EMBL/GenBank/DDBJ whole genome shotgun (WGS) entry which is preliminary data.</text>
</comment>
<feature type="transmembrane region" description="Helical" evidence="4">
    <location>
        <begin position="38"/>
        <end position="58"/>
    </location>
</feature>
<comment type="catalytic activity">
    <reaction evidence="1">
        <text>Hydrolysis of terminal, non-reducing alpha-D-galactose residues in alpha-D-galactosides, including galactose oligosaccharides, galactomannans and galactolipids.</text>
        <dbReference type="EC" id="3.2.1.22"/>
    </reaction>
</comment>
<evidence type="ECO:0000313" key="6">
    <source>
        <dbReference type="EMBL" id="KAK0556014.1"/>
    </source>
</evidence>
<feature type="domain" description="Glycoside-hydrolase family GH114 TIM-barrel" evidence="5">
    <location>
        <begin position="99"/>
        <end position="344"/>
    </location>
</feature>